<keyword evidence="8" id="KW-1267">Proteomics identification</keyword>
<evidence type="ECO:0000256" key="4">
    <source>
        <dbReference type="SAM" id="MobiDB-lite"/>
    </source>
</evidence>
<dbReference type="VEuPathDB" id="VectorBase:ISCI017777"/>
<sequence>MAPCSWTSSTLGVQVSVCGLEFSAFYGPPCPSCAAAVDVSGKTGIPTSSIPEWLCGANRTQSASPTWDTIPLGEQQTSSACFLFNDRVRTTSVILLLGVGSFVCYKLYRQLKQRLRKKRSKKDPSSRNSHIRSWVTNVDPCCPHDCYLESDDESEISETTRRDDSSEEASFGDADTNSSCGGLSDIEECWDMGVTSSNPYEPVRFNSHSGNVRFQGCQAPKAASTPLNIGAAIDHRNSGAATPWAQDTQSLQANFSFGSLTERNRLTEELFSSVRALAEDEETEDGFSPSGMVSDSAIPRLRDQRYLSLESEASDLSIFEQAPLQVPRETFDTIDRIETILHDTKQELLDLDADLVSLRVWRKLPQDHESGATPADDEGALRTADSGSDFGNSLESDCERITKDSSAPSLEWDSACLPRHGAAERRGSGPHDDGTSTLSEISDIEDAKSSGVLDAVRRHSGGSIRMPGSLRQEIQRAMRLESDRWKGRLVRSQTAPVDHTLPESEWACDLSRSATHELFSLSDAFDRIPTVPEENTPSPSSTSASDFTSEFASINVSSPADVASHDTNGNDIVRECPDDESGFSGDSAISIGDRVLIEDYIPEQWRQENNRATENADKEDQLNAAANPELFLARRLNEDPMLDARLVEAVKILMLKSALDLFALLQRDSDRPCPVFATVLFSRASSATPRDLLLNHLNRLGREQEVQEAELYLLGYALATTLTVVRPALSGSEDCISRYPEWQVGSWPEVVLVEQDGQYCACAR</sequence>
<dbReference type="PANTHER" id="PTHR33662:SF3">
    <property type="entry name" value="FIBROUS SHEATH CABYR-BINDING PROTEIN-LIKE-RELATED"/>
    <property type="match status" value="1"/>
</dbReference>
<name>B7PK63_IXOSC</name>
<keyword evidence="3" id="KW-0963">Cytoplasm</keyword>
<dbReference type="OrthoDB" id="6288034at2759"/>
<dbReference type="EMBL" id="ABJB010498309">
    <property type="status" value="NOT_ANNOTATED_CDS"/>
    <property type="molecule type" value="Genomic_DNA"/>
</dbReference>
<feature type="compositionally biased region" description="Polar residues" evidence="4">
    <location>
        <begin position="385"/>
        <end position="395"/>
    </location>
</feature>
<dbReference type="InParanoid" id="B7PK63"/>
<organism>
    <name type="scientific">Ixodes scapularis</name>
    <name type="common">Black-legged tick</name>
    <name type="synonym">Deer tick</name>
    <dbReference type="NCBI Taxonomy" id="6945"/>
    <lineage>
        <taxon>Eukaryota</taxon>
        <taxon>Metazoa</taxon>
        <taxon>Ecdysozoa</taxon>
        <taxon>Arthropoda</taxon>
        <taxon>Chelicerata</taxon>
        <taxon>Arachnida</taxon>
        <taxon>Acari</taxon>
        <taxon>Parasitiformes</taxon>
        <taxon>Ixodida</taxon>
        <taxon>Ixodoidea</taxon>
        <taxon>Ixodidae</taxon>
        <taxon>Ixodinae</taxon>
        <taxon>Ixodes</taxon>
    </lineage>
</organism>
<feature type="region of interest" description="Disordered" evidence="4">
    <location>
        <begin position="528"/>
        <end position="547"/>
    </location>
</feature>
<dbReference type="EMBL" id="ABJB010431087">
    <property type="status" value="NOT_ANNOTATED_CDS"/>
    <property type="molecule type" value="Genomic_DNA"/>
</dbReference>
<reference evidence="5 7" key="1">
    <citation type="submission" date="2008-03" db="EMBL/GenBank/DDBJ databases">
        <title>Annotation of Ixodes scapularis.</title>
        <authorList>
            <consortium name="Ixodes scapularis Genome Project Consortium"/>
            <person name="Caler E."/>
            <person name="Hannick L.I."/>
            <person name="Bidwell S."/>
            <person name="Joardar V."/>
            <person name="Thiagarajan M."/>
            <person name="Amedeo P."/>
            <person name="Galinsky K.J."/>
            <person name="Schobel S."/>
            <person name="Inman J."/>
            <person name="Hostetler J."/>
            <person name="Miller J."/>
            <person name="Hammond M."/>
            <person name="Megy K."/>
            <person name="Lawson D."/>
            <person name="Kodira C."/>
            <person name="Sutton G."/>
            <person name="Meyer J."/>
            <person name="Hill C.A."/>
            <person name="Birren B."/>
            <person name="Nene V."/>
            <person name="Collins F."/>
            <person name="Alarcon-Chaidez F."/>
            <person name="Wikel S."/>
            <person name="Strausberg R."/>
        </authorList>
    </citation>
    <scope>NUCLEOTIDE SEQUENCE [LARGE SCALE GENOMIC DNA]</scope>
    <source>
        <strain evidence="7">Wikel</strain>
        <strain evidence="5">Wikel colony</strain>
    </source>
</reference>
<evidence type="ECO:0000313" key="6">
    <source>
        <dbReference type="EnsemblMetazoa" id="ISCW017777-PA"/>
    </source>
</evidence>
<dbReference type="HOGENOM" id="CLU_365358_0_0_1"/>
<evidence type="ECO:0000256" key="1">
    <source>
        <dbReference type="ARBA" id="ARBA00004496"/>
    </source>
</evidence>
<dbReference type="InterPro" id="IPR023235">
    <property type="entry name" value="FAM105"/>
</dbReference>
<dbReference type="STRING" id="6945.B7PK63"/>
<dbReference type="PaxDb" id="6945-B7PK63"/>
<proteinExistence type="evidence at protein level"/>
<comment type="similarity">
    <text evidence="2">Belongs to the peptidase C65 family. Otulin subfamily.</text>
</comment>
<dbReference type="GO" id="GO:0005737">
    <property type="term" value="C:cytoplasm"/>
    <property type="evidence" value="ECO:0000318"/>
    <property type="project" value="GO_Central"/>
</dbReference>
<protein>
    <submittedName>
        <fullName evidence="5 6">Uncharacterized protein</fullName>
    </submittedName>
</protein>
<evidence type="ECO:0007829" key="8">
    <source>
        <dbReference type="PeptideAtlas" id="B7PK63"/>
    </source>
</evidence>
<dbReference type="EMBL" id="ABJB010477793">
    <property type="status" value="NOT_ANNOTATED_CDS"/>
    <property type="molecule type" value="Genomic_DNA"/>
</dbReference>
<feature type="compositionally biased region" description="Low complexity" evidence="4">
    <location>
        <begin position="532"/>
        <end position="547"/>
    </location>
</feature>
<dbReference type="Pfam" id="PF16218">
    <property type="entry name" value="Peptidase_C101"/>
    <property type="match status" value="1"/>
</dbReference>
<evidence type="ECO:0000313" key="5">
    <source>
        <dbReference type="EMBL" id="EEC06985.1"/>
    </source>
</evidence>
<evidence type="ECO:0000313" key="7">
    <source>
        <dbReference type="Proteomes" id="UP000001555"/>
    </source>
</evidence>
<gene>
    <name evidence="5" type="ORF">IscW_ISCW017777</name>
</gene>
<dbReference type="VEuPathDB" id="VectorBase:ISCP_021416"/>
<keyword evidence="7" id="KW-1185">Reference proteome</keyword>
<dbReference type="GO" id="GO:0004843">
    <property type="term" value="F:cysteine-type deubiquitinase activity"/>
    <property type="evidence" value="ECO:0000318"/>
    <property type="project" value="GO_Central"/>
</dbReference>
<feature type="region of interest" description="Disordered" evidence="4">
    <location>
        <begin position="152"/>
        <end position="179"/>
    </location>
</feature>
<dbReference type="VEuPathDB" id="VectorBase:ISCW017777"/>
<dbReference type="Proteomes" id="UP000001555">
    <property type="component" value="Unassembled WGS sequence"/>
</dbReference>
<dbReference type="EnsemblMetazoa" id="ISCW017777-RA">
    <property type="protein sequence ID" value="ISCW017777-PA"/>
    <property type="gene ID" value="ISCW017777"/>
</dbReference>
<evidence type="ECO:0000256" key="3">
    <source>
        <dbReference type="ARBA" id="ARBA00022490"/>
    </source>
</evidence>
<dbReference type="AlphaFoldDB" id="B7PK63"/>
<comment type="subcellular location">
    <subcellularLocation>
        <location evidence="1">Cytoplasm</location>
    </subcellularLocation>
</comment>
<dbReference type="PANTHER" id="PTHR33662">
    <property type="entry name" value="OTU DEUBIQUITINASE WITH LINEAR LINKAGE-SPECIFICITY A-RELATED"/>
    <property type="match status" value="1"/>
</dbReference>
<dbReference type="EMBL" id="ABJB010288312">
    <property type="status" value="NOT_ANNOTATED_CDS"/>
    <property type="molecule type" value="Genomic_DNA"/>
</dbReference>
<feature type="region of interest" description="Disordered" evidence="4">
    <location>
        <begin position="367"/>
        <end position="414"/>
    </location>
</feature>
<dbReference type="EMBL" id="ABJB010487365">
    <property type="status" value="NOT_ANNOTATED_CDS"/>
    <property type="molecule type" value="Genomic_DNA"/>
</dbReference>
<dbReference type="EMBL" id="ABJB010036130">
    <property type="status" value="NOT_ANNOTATED_CDS"/>
    <property type="molecule type" value="Genomic_DNA"/>
</dbReference>
<evidence type="ECO:0000256" key="2">
    <source>
        <dbReference type="ARBA" id="ARBA00010267"/>
    </source>
</evidence>
<accession>B7PK63</accession>
<dbReference type="EMBL" id="DS730855">
    <property type="protein sequence ID" value="EEC06985.1"/>
    <property type="molecule type" value="Genomic_DNA"/>
</dbReference>
<reference evidence="6" key="2">
    <citation type="submission" date="2020-05" db="UniProtKB">
        <authorList>
            <consortium name="EnsemblMetazoa"/>
        </authorList>
    </citation>
    <scope>IDENTIFICATION</scope>
    <source>
        <strain evidence="6">wikel</strain>
    </source>
</reference>